<reference evidence="1 2" key="1">
    <citation type="submission" date="2016-11" db="EMBL/GenBank/DDBJ databases">
        <authorList>
            <person name="Jaros S."/>
            <person name="Januszkiewicz K."/>
            <person name="Wedrychowicz H."/>
        </authorList>
    </citation>
    <scope>NUCLEOTIDE SEQUENCE [LARGE SCALE GENOMIC DNA]</scope>
    <source>
        <strain evidence="1 2">ATCC 23634</strain>
    </source>
</reference>
<dbReference type="EMBL" id="FPKU01000003">
    <property type="protein sequence ID" value="SFZ85983.1"/>
    <property type="molecule type" value="Genomic_DNA"/>
</dbReference>
<dbReference type="OrthoDB" id="9256035at2"/>
<accession>A0A1K2I129</accession>
<evidence type="ECO:0000313" key="1">
    <source>
        <dbReference type="EMBL" id="SFZ85983.1"/>
    </source>
</evidence>
<dbReference type="AlphaFoldDB" id="A0A1K2I129"/>
<name>A0A1K2I129_9HYPH</name>
<evidence type="ECO:0000313" key="2">
    <source>
        <dbReference type="Proteomes" id="UP000183447"/>
    </source>
</evidence>
<proteinExistence type="predicted"/>
<sequence length="90" mass="10121">MVSKVKKRSRVRGPRKLPVEAPTVRELAAKLDEHFGKRMAEGYELAKASGFWLVPNGTITARLVYRKGHRADEEGLTEMTYTIRGIPAPK</sequence>
<gene>
    <name evidence="1" type="ORF">SAMN02983003_3155</name>
</gene>
<dbReference type="RefSeq" id="WP_143145846.1">
    <property type="nucleotide sequence ID" value="NZ_FPKU01000003.1"/>
</dbReference>
<dbReference type="Proteomes" id="UP000183447">
    <property type="component" value="Unassembled WGS sequence"/>
</dbReference>
<protein>
    <submittedName>
        <fullName evidence="1">Uncharacterized protein</fullName>
    </submittedName>
</protein>
<organism evidence="1 2">
    <name type="scientific">Devosia enhydra</name>
    <dbReference type="NCBI Taxonomy" id="665118"/>
    <lineage>
        <taxon>Bacteria</taxon>
        <taxon>Pseudomonadati</taxon>
        <taxon>Pseudomonadota</taxon>
        <taxon>Alphaproteobacteria</taxon>
        <taxon>Hyphomicrobiales</taxon>
        <taxon>Devosiaceae</taxon>
        <taxon>Devosia</taxon>
    </lineage>
</organism>
<dbReference type="STRING" id="665118.SAMN02983003_3155"/>
<keyword evidence="2" id="KW-1185">Reference proteome</keyword>